<dbReference type="AlphaFoldDB" id="A0A1C7LZ53"/>
<dbReference type="GO" id="GO:1990234">
    <property type="term" value="C:transferase complex"/>
    <property type="evidence" value="ECO:0007669"/>
    <property type="project" value="UniProtKB-ARBA"/>
</dbReference>
<evidence type="ECO:0000256" key="2">
    <source>
        <dbReference type="ARBA" id="ARBA00022737"/>
    </source>
</evidence>
<protein>
    <submittedName>
        <fullName evidence="4">Uncharacterized protein</fullName>
    </submittedName>
</protein>
<dbReference type="SMART" id="SM00320">
    <property type="entry name" value="WD40"/>
    <property type="match status" value="2"/>
</dbReference>
<feature type="repeat" description="WD" evidence="3">
    <location>
        <begin position="18"/>
        <end position="59"/>
    </location>
</feature>
<reference evidence="4 5" key="1">
    <citation type="submission" date="2016-03" db="EMBL/GenBank/DDBJ databases">
        <title>Whole genome sequencing of Grifola frondosa 9006-11.</title>
        <authorList>
            <person name="Min B."/>
            <person name="Park H."/>
            <person name="Kim J.-G."/>
            <person name="Cho H."/>
            <person name="Oh Y.-L."/>
            <person name="Kong W.-S."/>
            <person name="Choi I.-G."/>
        </authorList>
    </citation>
    <scope>NUCLEOTIDE SEQUENCE [LARGE SCALE GENOMIC DNA]</scope>
    <source>
        <strain evidence="4 5">9006-11</strain>
    </source>
</reference>
<organism evidence="4 5">
    <name type="scientific">Grifola frondosa</name>
    <name type="common">Maitake</name>
    <name type="synonym">Polyporus frondosus</name>
    <dbReference type="NCBI Taxonomy" id="5627"/>
    <lineage>
        <taxon>Eukaryota</taxon>
        <taxon>Fungi</taxon>
        <taxon>Dikarya</taxon>
        <taxon>Basidiomycota</taxon>
        <taxon>Agaricomycotina</taxon>
        <taxon>Agaricomycetes</taxon>
        <taxon>Polyporales</taxon>
        <taxon>Grifolaceae</taxon>
        <taxon>Grifola</taxon>
    </lineage>
</organism>
<sequence>MDRPGFSSSAFVETFNLTTGHTKSVNCVCFSPGSNYLASGGDDGTLILWNVVNGALMYRLLFGNGVDCIIWHPVVPDTIMVGCRGGKLFQLHDFSLTSVETHAIRLGVSGAIYCLAYDTTTKCLAIGMGSEVHITHERNPNEYTGDIKIPTPPSLAYTEPDTDGRLRAVTLQFYNEGTSLIVSYLAHGIVCWDIGTRTQLWSIIPPSGTPHVRQHVQNNMSTYTVLRSSALSPDRSSIIIHNVQEGLHLYSIGYLKNQSPILRNYKFEAAPRKKYRLQVAYLHQGQAVVCGTTTGNVCNLGNGERRYFSVAPS</sequence>
<accession>A0A1C7LZ53</accession>
<keyword evidence="1 3" id="KW-0853">WD repeat</keyword>
<dbReference type="PROSITE" id="PS50082">
    <property type="entry name" value="WD_REPEATS_2"/>
    <property type="match status" value="1"/>
</dbReference>
<feature type="non-terminal residue" evidence="4">
    <location>
        <position position="313"/>
    </location>
</feature>
<dbReference type="InterPro" id="IPR001680">
    <property type="entry name" value="WD40_rpt"/>
</dbReference>
<dbReference type="PANTHER" id="PTHR22847">
    <property type="entry name" value="WD40 REPEAT PROTEIN"/>
    <property type="match status" value="1"/>
</dbReference>
<evidence type="ECO:0000256" key="3">
    <source>
        <dbReference type="PROSITE-ProRule" id="PRU00221"/>
    </source>
</evidence>
<dbReference type="PROSITE" id="PS00678">
    <property type="entry name" value="WD_REPEATS_1"/>
    <property type="match status" value="1"/>
</dbReference>
<dbReference type="InterPro" id="IPR019775">
    <property type="entry name" value="WD40_repeat_CS"/>
</dbReference>
<dbReference type="SUPFAM" id="SSF50978">
    <property type="entry name" value="WD40 repeat-like"/>
    <property type="match status" value="1"/>
</dbReference>
<name>A0A1C7LZ53_GRIFR</name>
<dbReference type="Proteomes" id="UP000092993">
    <property type="component" value="Unassembled WGS sequence"/>
</dbReference>
<dbReference type="PROSITE" id="PS50294">
    <property type="entry name" value="WD_REPEATS_REGION"/>
    <property type="match status" value="1"/>
</dbReference>
<keyword evidence="5" id="KW-1185">Reference proteome</keyword>
<gene>
    <name evidence="4" type="ORF">A0H81_10067</name>
</gene>
<dbReference type="InterPro" id="IPR015943">
    <property type="entry name" value="WD40/YVTN_repeat-like_dom_sf"/>
</dbReference>
<evidence type="ECO:0000256" key="1">
    <source>
        <dbReference type="ARBA" id="ARBA00022574"/>
    </source>
</evidence>
<dbReference type="InterPro" id="IPR036322">
    <property type="entry name" value="WD40_repeat_dom_sf"/>
</dbReference>
<dbReference type="PANTHER" id="PTHR22847:SF637">
    <property type="entry name" value="WD REPEAT DOMAIN 5B"/>
    <property type="match status" value="1"/>
</dbReference>
<keyword evidence="2" id="KW-0677">Repeat</keyword>
<proteinExistence type="predicted"/>
<dbReference type="Pfam" id="PF00400">
    <property type="entry name" value="WD40"/>
    <property type="match status" value="1"/>
</dbReference>
<dbReference type="Gene3D" id="2.130.10.10">
    <property type="entry name" value="YVTN repeat-like/Quinoprotein amine dehydrogenase"/>
    <property type="match status" value="1"/>
</dbReference>
<comment type="caution">
    <text evidence="4">The sequence shown here is derived from an EMBL/GenBank/DDBJ whole genome shotgun (WGS) entry which is preliminary data.</text>
</comment>
<evidence type="ECO:0000313" key="4">
    <source>
        <dbReference type="EMBL" id="OBZ69981.1"/>
    </source>
</evidence>
<evidence type="ECO:0000313" key="5">
    <source>
        <dbReference type="Proteomes" id="UP000092993"/>
    </source>
</evidence>
<dbReference type="EMBL" id="LUGG01000015">
    <property type="protein sequence ID" value="OBZ69981.1"/>
    <property type="molecule type" value="Genomic_DNA"/>
</dbReference>
<dbReference type="OrthoDB" id="2627610at2759"/>
<dbReference type="STRING" id="5627.A0A1C7LZ53"/>